<name>A0A429XKI4_9RICK</name>
<dbReference type="Pfam" id="PF02504">
    <property type="entry name" value="FA_synthesis"/>
    <property type="match status" value="1"/>
</dbReference>
<dbReference type="PANTHER" id="PTHR30100">
    <property type="entry name" value="FATTY ACID/PHOSPHOLIPID SYNTHESIS PROTEIN PLSX"/>
    <property type="match status" value="1"/>
</dbReference>
<keyword evidence="5 10" id="KW-0443">Lipid metabolism</keyword>
<dbReference type="OrthoDB" id="9806408at2"/>
<organism evidence="11 12">
    <name type="scientific">Candidatus Aquarickettsia rohweri</name>
    <dbReference type="NCBI Taxonomy" id="2602574"/>
    <lineage>
        <taxon>Bacteria</taxon>
        <taxon>Pseudomonadati</taxon>
        <taxon>Pseudomonadota</taxon>
        <taxon>Alphaproteobacteria</taxon>
        <taxon>Rickettsiales</taxon>
        <taxon>Candidatus Midichloriaceae</taxon>
        <taxon>Candidatus Aquarickettsia</taxon>
    </lineage>
</organism>
<dbReference type="SUPFAM" id="SSF53659">
    <property type="entry name" value="Isocitrate/Isopropylmalate dehydrogenase-like"/>
    <property type="match status" value="1"/>
</dbReference>
<evidence type="ECO:0000256" key="5">
    <source>
        <dbReference type="ARBA" id="ARBA00023098"/>
    </source>
</evidence>
<dbReference type="EC" id="2.3.1.274" evidence="8 10"/>
<dbReference type="GO" id="GO:0006633">
    <property type="term" value="P:fatty acid biosynthetic process"/>
    <property type="evidence" value="ECO:0007669"/>
    <property type="project" value="UniProtKB-UniRule"/>
</dbReference>
<keyword evidence="2 10" id="KW-0963">Cytoplasm</keyword>
<protein>
    <recommendedName>
        <fullName evidence="8 10">Phosphate acyltransferase</fullName>
        <ecNumber evidence="8 10">2.3.1.274</ecNumber>
    </recommendedName>
    <alternativeName>
        <fullName evidence="10">Acyl-ACP phosphotransacylase</fullName>
    </alternativeName>
    <alternativeName>
        <fullName evidence="10">Acyl-[acyl-carrier-protein]--phosphate acyltransferase</fullName>
    </alternativeName>
    <alternativeName>
        <fullName evidence="10">Phosphate-acyl-ACP acyltransferase</fullName>
    </alternativeName>
</protein>
<comment type="pathway">
    <text evidence="10">Lipid metabolism; phospholipid metabolism.</text>
</comment>
<keyword evidence="7 10" id="KW-1208">Phospholipid metabolism</keyword>
<evidence type="ECO:0000256" key="7">
    <source>
        <dbReference type="ARBA" id="ARBA00023264"/>
    </source>
</evidence>
<dbReference type="GO" id="GO:0008654">
    <property type="term" value="P:phospholipid biosynthetic process"/>
    <property type="evidence" value="ECO:0007669"/>
    <property type="project" value="UniProtKB-KW"/>
</dbReference>
<keyword evidence="11" id="KW-0012">Acyltransferase</keyword>
<dbReference type="EMBL" id="RXFM01000041">
    <property type="protein sequence ID" value="RST66653.1"/>
    <property type="molecule type" value="Genomic_DNA"/>
</dbReference>
<keyword evidence="12" id="KW-1185">Reference proteome</keyword>
<evidence type="ECO:0000256" key="1">
    <source>
        <dbReference type="ARBA" id="ARBA00001232"/>
    </source>
</evidence>
<keyword evidence="3 10" id="KW-0444">Lipid biosynthesis</keyword>
<evidence type="ECO:0000256" key="3">
    <source>
        <dbReference type="ARBA" id="ARBA00022516"/>
    </source>
</evidence>
<dbReference type="Proteomes" id="UP000279470">
    <property type="component" value="Unassembled WGS sequence"/>
</dbReference>
<dbReference type="GO" id="GO:0005737">
    <property type="term" value="C:cytoplasm"/>
    <property type="evidence" value="ECO:0007669"/>
    <property type="project" value="UniProtKB-SubCell"/>
</dbReference>
<dbReference type="Gene3D" id="3.40.718.10">
    <property type="entry name" value="Isopropylmalate Dehydrogenase"/>
    <property type="match status" value="1"/>
</dbReference>
<evidence type="ECO:0000256" key="9">
    <source>
        <dbReference type="ARBA" id="ARBA00046608"/>
    </source>
</evidence>
<evidence type="ECO:0000256" key="2">
    <source>
        <dbReference type="ARBA" id="ARBA00022490"/>
    </source>
</evidence>
<comment type="subunit">
    <text evidence="9 10">Homodimer. Probably interacts with PlsY.</text>
</comment>
<evidence type="ECO:0000313" key="11">
    <source>
        <dbReference type="EMBL" id="RST66653.1"/>
    </source>
</evidence>
<dbReference type="AlphaFoldDB" id="A0A429XKI4"/>
<dbReference type="GO" id="GO:0043811">
    <property type="term" value="F:phosphate:acyl-[acyl carrier protein] acyltransferase activity"/>
    <property type="evidence" value="ECO:0007669"/>
    <property type="project" value="UniProtKB-UniRule"/>
</dbReference>
<evidence type="ECO:0000256" key="4">
    <source>
        <dbReference type="ARBA" id="ARBA00022679"/>
    </source>
</evidence>
<dbReference type="HAMAP" id="MF_00019">
    <property type="entry name" value="PlsX"/>
    <property type="match status" value="1"/>
</dbReference>
<dbReference type="NCBIfam" id="TIGR00182">
    <property type="entry name" value="plsX"/>
    <property type="match status" value="1"/>
</dbReference>
<gene>
    <name evidence="10 11" type="primary">plsX</name>
    <name evidence="11" type="ORF">EIC27_03560</name>
</gene>
<keyword evidence="4 10" id="KW-0808">Transferase</keyword>
<dbReference type="RefSeq" id="WP_126044768.1">
    <property type="nucleotide sequence ID" value="NZ_RXFM01000041.1"/>
</dbReference>
<comment type="subcellular location">
    <subcellularLocation>
        <location evidence="10">Cytoplasm</location>
    </subcellularLocation>
    <text evidence="10">Associated with the membrane possibly through PlsY.</text>
</comment>
<comment type="similarity">
    <text evidence="10">Belongs to the PlsX family.</text>
</comment>
<dbReference type="PIRSF" id="PIRSF002465">
    <property type="entry name" value="Phsphlp_syn_PlsX"/>
    <property type="match status" value="1"/>
</dbReference>
<keyword evidence="6 10" id="KW-0594">Phospholipid biosynthesis</keyword>
<dbReference type="InterPro" id="IPR012281">
    <property type="entry name" value="Phospholipid_synth_PlsX-like"/>
</dbReference>
<comment type="caution">
    <text evidence="11">The sequence shown here is derived from an EMBL/GenBank/DDBJ whole genome shotgun (WGS) entry which is preliminary data.</text>
</comment>
<sequence length="362" mass="39334">MSNKIWISIDAMGGANSPNAIIEAIDKFLKTCNDVNFLLYGKKSVILPKIIDFNFSENSYKLVDSEVIISDEDKPTEAWRNGKNSSMRKSIEAIKNGEAHAAVSCGNTGALMLTSKMVLGTLDHIKRPAIAAIFPSINNNGTVILDMGANLECNESHLFHFALMGTCFAKIILKIDNPKIGILNVGEENTKGRDLELKTYKILEKSGLNFHGFVEGHDIVKGKVDVLVTDGFSGNIFLKASEGAANTFIDLMKNSINSGNLLTKMAGLLLKSKIKASFKIIDPNKNNGAMFIGLKGIVIKSHGSASVDGIYNAIDTAYKLTKNNINTKITEELDIFEKNGTGLNFVDKLKQTSAKILGIKNT</sequence>
<reference evidence="12" key="1">
    <citation type="submission" date="2018-11" db="EMBL/GenBank/DDBJ databases">
        <title>Phylogenetic, genomic, and biogeographic characterization of a novel and ubiquitous marine invertebrate-associated Rickettsiales parasite, Candidatus Marinoinvertebrata rohwerii, gen. nov., sp. nov.</title>
        <authorList>
            <person name="Klinges J.G."/>
            <person name="Rosales S.M."/>
            <person name="Mcminds R."/>
            <person name="Shaver E.C."/>
            <person name="Shantz A."/>
            <person name="Peters E.C."/>
            <person name="Burkepile D.E."/>
            <person name="Silliman B.R."/>
            <person name="Vega Thurber R.L."/>
        </authorList>
    </citation>
    <scope>NUCLEOTIDE SEQUENCE [LARGE SCALE GENOMIC DNA]</scope>
    <source>
        <strain evidence="12">a_cerv_44</strain>
    </source>
</reference>
<comment type="function">
    <text evidence="10">Catalyzes the reversible formation of acyl-phosphate (acyl-PO(4)) from acyl-[acyl-carrier-protein] (acyl-ACP). This enzyme utilizes acyl-ACP as fatty acyl donor, but not acyl-CoA.</text>
</comment>
<evidence type="ECO:0000256" key="6">
    <source>
        <dbReference type="ARBA" id="ARBA00023209"/>
    </source>
</evidence>
<dbReference type="UniPathway" id="UPA00085"/>
<accession>A0A429XKI4</accession>
<comment type="catalytic activity">
    <reaction evidence="1 10">
        <text>a fatty acyl-[ACP] + phosphate = an acyl phosphate + holo-[ACP]</text>
        <dbReference type="Rhea" id="RHEA:42292"/>
        <dbReference type="Rhea" id="RHEA-COMP:9685"/>
        <dbReference type="Rhea" id="RHEA-COMP:14125"/>
        <dbReference type="ChEBI" id="CHEBI:43474"/>
        <dbReference type="ChEBI" id="CHEBI:59918"/>
        <dbReference type="ChEBI" id="CHEBI:64479"/>
        <dbReference type="ChEBI" id="CHEBI:138651"/>
        <dbReference type="EC" id="2.3.1.274"/>
    </reaction>
</comment>
<dbReference type="InterPro" id="IPR003664">
    <property type="entry name" value="FA_synthesis"/>
</dbReference>
<proteinExistence type="inferred from homology"/>
<dbReference type="PANTHER" id="PTHR30100:SF1">
    <property type="entry name" value="PHOSPHATE ACYLTRANSFERASE"/>
    <property type="match status" value="1"/>
</dbReference>
<evidence type="ECO:0000256" key="10">
    <source>
        <dbReference type="HAMAP-Rule" id="MF_00019"/>
    </source>
</evidence>
<evidence type="ECO:0000313" key="12">
    <source>
        <dbReference type="Proteomes" id="UP000279470"/>
    </source>
</evidence>
<evidence type="ECO:0000256" key="8">
    <source>
        <dbReference type="ARBA" id="ARBA00024069"/>
    </source>
</evidence>